<comment type="caution">
    <text evidence="4">The sequence shown here is derived from an EMBL/GenBank/DDBJ whole genome shotgun (WGS) entry which is preliminary data.</text>
</comment>
<evidence type="ECO:0000256" key="2">
    <source>
        <dbReference type="ARBA" id="ARBA00012396"/>
    </source>
</evidence>
<reference evidence="4 5" key="1">
    <citation type="journal article" date="2014" name="Genome Biol. Evol.">
        <title>The secreted proteins of Achlya hypogyna and Thraustotheca clavata identify the ancestral oomycete secretome and reveal gene acquisitions by horizontal gene transfer.</title>
        <authorList>
            <person name="Misner I."/>
            <person name="Blouin N."/>
            <person name="Leonard G."/>
            <person name="Richards T.A."/>
            <person name="Lane C.E."/>
        </authorList>
    </citation>
    <scope>NUCLEOTIDE SEQUENCE [LARGE SCALE GENOMIC DNA]</scope>
    <source>
        <strain evidence="4 5">ATCC 34112</strain>
    </source>
</reference>
<accession>A0A1W0AAW0</accession>
<protein>
    <recommendedName>
        <fullName evidence="2">15-cis-phytoene synthase</fullName>
        <ecNumber evidence="2">2.5.1.32</ecNumber>
    </recommendedName>
</protein>
<dbReference type="Gene3D" id="1.10.600.10">
    <property type="entry name" value="Farnesyl Diphosphate Synthase"/>
    <property type="match status" value="1"/>
</dbReference>
<evidence type="ECO:0000313" key="5">
    <source>
        <dbReference type="Proteomes" id="UP000243217"/>
    </source>
</evidence>
<proteinExistence type="predicted"/>
<dbReference type="EC" id="2.5.1.32" evidence="2"/>
<sequence>MLQRVQRRSISTEAMRLRDSVRQFDYDHFLCGLLLPSKAQDAFFALRAFNIEIAKIKDSVRTNPSAGRMRIHWWRQRLHELYQVEKPVKDHFLLSELQAAIHRHQLTQRWFDRVLEARELDLETDQSETLRQLEQYAEKTAASMLYLTLECLDVRDDNADVAAQHAGMAIGIATVLRGTVFHAKNRHVYLPKDTLSKHNLEAYDVLQGLEEDSALGAKSAPAAFDVACLALNHLRTARDMKSTLPRAAIPAFYSTVPTQLFLDQLEACNFNLFSNDLHERRPQKLQFELFKHSIFRYF</sequence>
<keyword evidence="3" id="KW-0125">Carotenoid biosynthesis</keyword>
<keyword evidence="5" id="KW-1185">Reference proteome</keyword>
<dbReference type="Proteomes" id="UP000243217">
    <property type="component" value="Unassembled WGS sequence"/>
</dbReference>
<comment type="catalytic activity">
    <reaction evidence="1">
        <text>2 (2E,6E,10E)-geranylgeranyl diphosphate = 15-cis-phytoene + 2 diphosphate</text>
        <dbReference type="Rhea" id="RHEA:34475"/>
        <dbReference type="ChEBI" id="CHEBI:27787"/>
        <dbReference type="ChEBI" id="CHEBI:33019"/>
        <dbReference type="ChEBI" id="CHEBI:58756"/>
        <dbReference type="EC" id="2.5.1.32"/>
    </reaction>
</comment>
<dbReference type="PANTHER" id="PTHR31480">
    <property type="entry name" value="BIFUNCTIONAL LYCOPENE CYCLASE/PHYTOENE SYNTHASE"/>
    <property type="match status" value="1"/>
</dbReference>
<organism evidence="4 5">
    <name type="scientific">Thraustotheca clavata</name>
    <dbReference type="NCBI Taxonomy" id="74557"/>
    <lineage>
        <taxon>Eukaryota</taxon>
        <taxon>Sar</taxon>
        <taxon>Stramenopiles</taxon>
        <taxon>Oomycota</taxon>
        <taxon>Saprolegniomycetes</taxon>
        <taxon>Saprolegniales</taxon>
        <taxon>Achlyaceae</taxon>
        <taxon>Thraustotheca</taxon>
    </lineage>
</organism>
<gene>
    <name evidence="4" type="ORF">THRCLA_00594</name>
</gene>
<evidence type="ECO:0000256" key="1">
    <source>
        <dbReference type="ARBA" id="ARBA00001805"/>
    </source>
</evidence>
<name>A0A1W0AAW0_9STRA</name>
<dbReference type="EMBL" id="JNBS01000243">
    <property type="protein sequence ID" value="OQS07395.1"/>
    <property type="molecule type" value="Genomic_DNA"/>
</dbReference>
<evidence type="ECO:0000313" key="4">
    <source>
        <dbReference type="EMBL" id="OQS07395.1"/>
    </source>
</evidence>
<dbReference type="AlphaFoldDB" id="A0A1W0AAW0"/>
<dbReference type="InterPro" id="IPR008949">
    <property type="entry name" value="Isoprenoid_synthase_dom_sf"/>
</dbReference>
<dbReference type="GO" id="GO:0016117">
    <property type="term" value="P:carotenoid biosynthetic process"/>
    <property type="evidence" value="ECO:0007669"/>
    <property type="project" value="UniProtKB-KW"/>
</dbReference>
<dbReference type="Pfam" id="PF00494">
    <property type="entry name" value="SQS_PSY"/>
    <property type="match status" value="1"/>
</dbReference>
<dbReference type="SUPFAM" id="SSF48576">
    <property type="entry name" value="Terpenoid synthases"/>
    <property type="match status" value="1"/>
</dbReference>
<dbReference type="STRING" id="74557.A0A1W0AAW0"/>
<dbReference type="OrthoDB" id="270318at2759"/>
<evidence type="ECO:0000256" key="3">
    <source>
        <dbReference type="ARBA" id="ARBA00022746"/>
    </source>
</evidence>
<dbReference type="InterPro" id="IPR002060">
    <property type="entry name" value="Squ/phyt_synthse"/>
</dbReference>